<sequence length="158" mass="18340">MQITRSMNRLDFGERKRIRKETEEAYNKTKQYSLANKSEILNALLTFITEGTDGGIKQVIESKKDLNHPTLATLTQIQETKLQTASDEFLGDDGLFEFNRFEMDGQESRRFNLEANHSSIFAQTDLHIYNEAISKYSFQMELANYVLEMNGSRYNYSI</sequence>
<dbReference type="RefSeq" id="WP_124763535.1">
    <property type="nucleotide sequence ID" value="NZ_JAFBDY010000015.1"/>
</dbReference>
<keyword evidence="2" id="KW-1185">Reference proteome</keyword>
<dbReference type="Proteomes" id="UP000274033">
    <property type="component" value="Unassembled WGS sequence"/>
</dbReference>
<protein>
    <submittedName>
        <fullName evidence="1">Uncharacterized protein</fullName>
    </submittedName>
</protein>
<proteinExistence type="predicted"/>
<evidence type="ECO:0000313" key="1">
    <source>
        <dbReference type="EMBL" id="RQW75630.1"/>
    </source>
</evidence>
<dbReference type="AlphaFoldDB" id="A0A3N9UHT1"/>
<organism evidence="1 2">
    <name type="scientific">Lysinibacillus composti</name>
    <dbReference type="NCBI Taxonomy" id="720633"/>
    <lineage>
        <taxon>Bacteria</taxon>
        <taxon>Bacillati</taxon>
        <taxon>Bacillota</taxon>
        <taxon>Bacilli</taxon>
        <taxon>Bacillales</taxon>
        <taxon>Bacillaceae</taxon>
        <taxon>Lysinibacillus</taxon>
    </lineage>
</organism>
<gene>
    <name evidence="1" type="ORF">EBB45_05690</name>
</gene>
<accession>A0A3N9UHT1</accession>
<reference evidence="1 2" key="1">
    <citation type="journal article" date="2013" name="J. Microbiol.">
        <title>Lysinibacillus chungkukjangi sp. nov., isolated from Chungkukjang, Korean fermented soybean food.</title>
        <authorList>
            <person name="Kim S.J."/>
            <person name="Jang Y.H."/>
            <person name="Hamada M."/>
            <person name="Ahn J.H."/>
            <person name="Weon H.Y."/>
            <person name="Suzuki K."/>
            <person name="Whang K.S."/>
            <person name="Kwon S.W."/>
        </authorList>
    </citation>
    <scope>NUCLEOTIDE SEQUENCE [LARGE SCALE GENOMIC DNA]</scope>
    <source>
        <strain evidence="1 2">MCCC 1A12701</strain>
    </source>
</reference>
<dbReference type="EMBL" id="RRCT01000003">
    <property type="protein sequence ID" value="RQW75630.1"/>
    <property type="molecule type" value="Genomic_DNA"/>
</dbReference>
<evidence type="ECO:0000313" key="2">
    <source>
        <dbReference type="Proteomes" id="UP000274033"/>
    </source>
</evidence>
<comment type="caution">
    <text evidence="1">The sequence shown here is derived from an EMBL/GenBank/DDBJ whole genome shotgun (WGS) entry which is preliminary data.</text>
</comment>
<name>A0A3N9UHT1_9BACI</name>